<evidence type="ECO:0008006" key="4">
    <source>
        <dbReference type="Google" id="ProtNLM"/>
    </source>
</evidence>
<keyword evidence="1" id="KW-0472">Membrane</keyword>
<keyword evidence="1" id="KW-0812">Transmembrane</keyword>
<dbReference type="GO" id="GO:0016705">
    <property type="term" value="F:oxidoreductase activity, acting on paired donors, with incorporation or reduction of molecular oxygen"/>
    <property type="evidence" value="ECO:0007669"/>
    <property type="project" value="InterPro"/>
</dbReference>
<protein>
    <recommendedName>
        <fullName evidence="4">Cytochrome P450</fullName>
    </recommendedName>
</protein>
<dbReference type="GO" id="GO:0004497">
    <property type="term" value="F:monooxygenase activity"/>
    <property type="evidence" value="ECO:0007669"/>
    <property type="project" value="InterPro"/>
</dbReference>
<proteinExistence type="predicted"/>
<dbReference type="GO" id="GO:0005506">
    <property type="term" value="F:iron ion binding"/>
    <property type="evidence" value="ECO:0007669"/>
    <property type="project" value="InterPro"/>
</dbReference>
<reference evidence="2 3" key="1">
    <citation type="submission" date="2015-03" db="EMBL/GenBank/DDBJ databases">
        <title>Draft genome of the nematode, Opisthorchis viverrini.</title>
        <authorList>
            <person name="Mitreva M."/>
        </authorList>
    </citation>
    <scope>NUCLEOTIDE SEQUENCE [LARGE SCALE GENOMIC DNA]</scope>
    <source>
        <strain evidence="2">Khon Kaen</strain>
    </source>
</reference>
<dbReference type="Gene3D" id="1.10.630.10">
    <property type="entry name" value="Cytochrome P450"/>
    <property type="match status" value="1"/>
</dbReference>
<evidence type="ECO:0000313" key="2">
    <source>
        <dbReference type="EMBL" id="OON15513.1"/>
    </source>
</evidence>
<dbReference type="AlphaFoldDB" id="A0A1S8WML0"/>
<dbReference type="Proteomes" id="UP000243686">
    <property type="component" value="Unassembled WGS sequence"/>
</dbReference>
<dbReference type="EMBL" id="KV904026">
    <property type="protein sequence ID" value="OON15513.1"/>
    <property type="molecule type" value="Genomic_DNA"/>
</dbReference>
<name>A0A1S8WML0_OPIVI</name>
<dbReference type="InterPro" id="IPR036396">
    <property type="entry name" value="Cyt_P450_sf"/>
</dbReference>
<sequence length="574" mass="65215">METPNIYYYDWLFTPHRSVDLSLKILVTVFVFLTLLLIAAWHASRKVHIDPHVFQSYRRAPRDNRFMVPKIGDLYRFDFQLLLSGTSTTSCSEVVTGRLGRYTAVVVNDWKLIKLHEQSIDLDCFYSAAPGALRSKWYGVLLSDSSLFNRSQLRAVLLHAFDSLPNGSYTAVGLLGANLLGLSETTNHQLISSEAILKEWMCGVLAEFLFFNSSEFANDMHESVAQKANFVSHFKSLVNSLESFHIDGKPSNHQDTVVREPSTVAELLSSTDRLLSPLVQHAMARSLSHTQEFASRKLQVKSRSDSYLNRLVRTYHQLNEEGEFVDFMHMTHLTHCLSEIGLILRFVLARNLRLLFAALAQRPVWQQRLREEALSSSKESSATTESGVPDLRWASANLLLQRTDQLVWTKALVNEAMRFTAPGWPWGCIRQATRDGRIQECDYAQDDLILFNQPAYLSDLTLWNGQTPVDSPSPTPHLGFNPWRFLDPEVNIFRNQKLCLPVHWAQFVLMGYTVCIPNECIYRLLTALLLHLSHGGWRIQNANSDNELNLTDDPVLLTSDLPSFVLHAPHSTSV</sequence>
<evidence type="ECO:0000256" key="1">
    <source>
        <dbReference type="SAM" id="Phobius"/>
    </source>
</evidence>
<accession>A0A1S8WML0</accession>
<organism evidence="2 3">
    <name type="scientific">Opisthorchis viverrini</name>
    <name type="common">Southeast Asian liver fluke</name>
    <dbReference type="NCBI Taxonomy" id="6198"/>
    <lineage>
        <taxon>Eukaryota</taxon>
        <taxon>Metazoa</taxon>
        <taxon>Spiralia</taxon>
        <taxon>Lophotrochozoa</taxon>
        <taxon>Platyhelminthes</taxon>
        <taxon>Trematoda</taxon>
        <taxon>Digenea</taxon>
        <taxon>Opisthorchiida</taxon>
        <taxon>Opisthorchiata</taxon>
        <taxon>Opisthorchiidae</taxon>
        <taxon>Opisthorchis</taxon>
    </lineage>
</organism>
<gene>
    <name evidence="2" type="ORF">X801_08683</name>
</gene>
<evidence type="ECO:0000313" key="3">
    <source>
        <dbReference type="Proteomes" id="UP000243686"/>
    </source>
</evidence>
<dbReference type="SUPFAM" id="SSF48264">
    <property type="entry name" value="Cytochrome P450"/>
    <property type="match status" value="1"/>
</dbReference>
<dbReference type="GO" id="GO:0020037">
    <property type="term" value="F:heme binding"/>
    <property type="evidence" value="ECO:0007669"/>
    <property type="project" value="InterPro"/>
</dbReference>
<keyword evidence="3" id="KW-1185">Reference proteome</keyword>
<feature type="transmembrane region" description="Helical" evidence="1">
    <location>
        <begin position="21"/>
        <end position="41"/>
    </location>
</feature>
<keyword evidence="1" id="KW-1133">Transmembrane helix</keyword>